<gene>
    <name evidence="1" type="ORF">dnm_045340</name>
</gene>
<name>A0A975BNG4_9BACT</name>
<evidence type="ECO:0000313" key="1">
    <source>
        <dbReference type="EMBL" id="QTA88487.1"/>
    </source>
</evidence>
<dbReference type="AlphaFoldDB" id="A0A975BNG4"/>
<dbReference type="EMBL" id="CP061800">
    <property type="protein sequence ID" value="QTA88487.1"/>
    <property type="molecule type" value="Genomic_DNA"/>
</dbReference>
<dbReference type="Proteomes" id="UP000663722">
    <property type="component" value="Chromosome"/>
</dbReference>
<keyword evidence="2" id="KW-1185">Reference proteome</keyword>
<reference evidence="1" key="1">
    <citation type="journal article" date="2021" name="Microb. Physiol.">
        <title>Proteogenomic Insights into the Physiology of Marine, Sulfate-Reducing, Filamentous Desulfonema limicola and Desulfonema magnum.</title>
        <authorList>
            <person name="Schnaars V."/>
            <person name="Wohlbrand L."/>
            <person name="Scheve S."/>
            <person name="Hinrichs C."/>
            <person name="Reinhardt R."/>
            <person name="Rabus R."/>
        </authorList>
    </citation>
    <scope>NUCLEOTIDE SEQUENCE</scope>
    <source>
        <strain evidence="1">4be13</strain>
    </source>
</reference>
<organism evidence="1 2">
    <name type="scientific">Desulfonema magnum</name>
    <dbReference type="NCBI Taxonomy" id="45655"/>
    <lineage>
        <taxon>Bacteria</taxon>
        <taxon>Pseudomonadati</taxon>
        <taxon>Thermodesulfobacteriota</taxon>
        <taxon>Desulfobacteria</taxon>
        <taxon>Desulfobacterales</taxon>
        <taxon>Desulfococcaceae</taxon>
        <taxon>Desulfonema</taxon>
    </lineage>
</organism>
<accession>A0A975BNG4</accession>
<evidence type="ECO:0000313" key="2">
    <source>
        <dbReference type="Proteomes" id="UP000663722"/>
    </source>
</evidence>
<protein>
    <submittedName>
        <fullName evidence="1">Uncharacterized protein</fullName>
    </submittedName>
</protein>
<dbReference type="KEGG" id="dmm:dnm_045340"/>
<proteinExistence type="predicted"/>
<sequence length="81" mass="9078">MIENSASFICQFTLCCKAVLHIQQIEKFSGCRGADMADGGETRLFSVRENARPGKKPGFFAARTGEKPHMHQAKITTYCFY</sequence>